<proteinExistence type="predicted"/>
<evidence type="ECO:0000256" key="2">
    <source>
        <dbReference type="ARBA" id="ARBA00022723"/>
    </source>
</evidence>
<protein>
    <submittedName>
        <fullName evidence="6">Iron-binding zinc finger CDGSH type</fullName>
    </submittedName>
</protein>
<dbReference type="GO" id="GO:0051537">
    <property type="term" value="F:2 iron, 2 sulfur cluster binding"/>
    <property type="evidence" value="ECO:0007669"/>
    <property type="project" value="UniProtKB-KW"/>
</dbReference>
<organism evidence="6 7">
    <name type="scientific">Pseudomonas indica</name>
    <dbReference type="NCBI Taxonomy" id="137658"/>
    <lineage>
        <taxon>Bacteria</taxon>
        <taxon>Pseudomonadati</taxon>
        <taxon>Pseudomonadota</taxon>
        <taxon>Gammaproteobacteria</taxon>
        <taxon>Pseudomonadales</taxon>
        <taxon>Pseudomonadaceae</taxon>
        <taxon>Pseudomonas</taxon>
    </lineage>
</organism>
<reference evidence="6 7" key="1">
    <citation type="submission" date="2016-10" db="EMBL/GenBank/DDBJ databases">
        <authorList>
            <person name="de Groot N.N."/>
        </authorList>
    </citation>
    <scope>NUCLEOTIDE SEQUENCE [LARGE SCALE GENOMIC DNA]</scope>
    <source>
        <strain evidence="6 7">JCM 21544</strain>
    </source>
</reference>
<evidence type="ECO:0000256" key="4">
    <source>
        <dbReference type="ARBA" id="ARBA00023014"/>
    </source>
</evidence>
<keyword evidence="4" id="KW-0411">Iron-sulfur</keyword>
<feature type="domain" description="Iron-binding zinc finger CDGSH type" evidence="5">
    <location>
        <begin position="53"/>
        <end position="74"/>
    </location>
</feature>
<evidence type="ECO:0000259" key="5">
    <source>
        <dbReference type="Pfam" id="PF09360"/>
    </source>
</evidence>
<evidence type="ECO:0000256" key="1">
    <source>
        <dbReference type="ARBA" id="ARBA00022714"/>
    </source>
</evidence>
<dbReference type="STRING" id="137658.SAMN05216186_11917"/>
<dbReference type="InterPro" id="IPR018967">
    <property type="entry name" value="FeS-contain_CDGSH-typ"/>
</dbReference>
<dbReference type="AlphaFoldDB" id="A0A1G9JCD0"/>
<dbReference type="OrthoDB" id="9795032at2"/>
<dbReference type="GO" id="GO:0046872">
    <property type="term" value="F:metal ion binding"/>
    <property type="evidence" value="ECO:0007669"/>
    <property type="project" value="UniProtKB-KW"/>
</dbReference>
<dbReference type="Pfam" id="PF09360">
    <property type="entry name" value="zf-CDGSH"/>
    <property type="match status" value="1"/>
</dbReference>
<evidence type="ECO:0000313" key="6">
    <source>
        <dbReference type="EMBL" id="SDL35249.1"/>
    </source>
</evidence>
<keyword evidence="2" id="KW-0479">Metal-binding</keyword>
<keyword evidence="7" id="KW-1185">Reference proteome</keyword>
<dbReference type="EMBL" id="FNFD01000019">
    <property type="protein sequence ID" value="SDL35249.1"/>
    <property type="molecule type" value="Genomic_DNA"/>
</dbReference>
<dbReference type="Gene3D" id="3.40.5.90">
    <property type="entry name" value="CDGSH iron-sulfur domain, mitoNEET-type"/>
    <property type="match status" value="1"/>
</dbReference>
<dbReference type="InterPro" id="IPR042216">
    <property type="entry name" value="MitoNEET_CISD"/>
</dbReference>
<dbReference type="RefSeq" id="WP_084335748.1">
    <property type="nucleotide sequence ID" value="NZ_FNFD01000019.1"/>
</dbReference>
<evidence type="ECO:0000256" key="3">
    <source>
        <dbReference type="ARBA" id="ARBA00023004"/>
    </source>
</evidence>
<accession>A0A1G9JCD0</accession>
<keyword evidence="3" id="KW-0408">Iron</keyword>
<dbReference type="Proteomes" id="UP000198706">
    <property type="component" value="Unassembled WGS sequence"/>
</dbReference>
<gene>
    <name evidence="6" type="ORF">SAMN05216186_11917</name>
</gene>
<keyword evidence="1" id="KW-0001">2Fe-2S</keyword>
<evidence type="ECO:0000313" key="7">
    <source>
        <dbReference type="Proteomes" id="UP000198706"/>
    </source>
</evidence>
<dbReference type="GO" id="GO:0005737">
    <property type="term" value="C:cytoplasm"/>
    <property type="evidence" value="ECO:0007669"/>
    <property type="project" value="UniProtKB-ARBA"/>
</dbReference>
<sequence length="91" mass="9905">MADVEPAAVILPEVRQVEPGDSFCLCRCGHSPTLPDCPPHCADGLRLVAARSRLLLLCRCGRSRSLPYCDGSHSPAALGFTAKWKRFLSPR</sequence>
<name>A0A1G9JCD0_9PSED</name>